<protein>
    <recommendedName>
        <fullName evidence="1">ABC transporter domain-containing protein</fullName>
    </recommendedName>
</protein>
<name>A0ABD2PJI8_9PLAT</name>
<evidence type="ECO:0000313" key="3">
    <source>
        <dbReference type="Proteomes" id="UP001626550"/>
    </source>
</evidence>
<dbReference type="Pfam" id="PF00005">
    <property type="entry name" value="ABC_tran"/>
    <property type="match status" value="1"/>
</dbReference>
<dbReference type="InterPro" id="IPR003439">
    <property type="entry name" value="ABC_transporter-like_ATP-bd"/>
</dbReference>
<feature type="domain" description="ABC transporter" evidence="1">
    <location>
        <begin position="17"/>
        <end position="137"/>
    </location>
</feature>
<reference evidence="2 3" key="1">
    <citation type="submission" date="2024-11" db="EMBL/GenBank/DDBJ databases">
        <title>Adaptive evolution of stress response genes in parasites aligns with host niche diversity.</title>
        <authorList>
            <person name="Hahn C."/>
            <person name="Resl P."/>
        </authorList>
    </citation>
    <scope>NUCLEOTIDE SEQUENCE [LARGE SCALE GENOMIC DNA]</scope>
    <source>
        <strain evidence="2">EGGRZ-B1_66</strain>
        <tissue evidence="2">Body</tissue>
    </source>
</reference>
<dbReference type="SUPFAM" id="SSF52540">
    <property type="entry name" value="P-loop containing nucleoside triphosphate hydrolases"/>
    <property type="match status" value="1"/>
</dbReference>
<dbReference type="AlphaFoldDB" id="A0ABD2PJI8"/>
<dbReference type="EMBL" id="JBJKFK010008385">
    <property type="protein sequence ID" value="KAL3307083.1"/>
    <property type="molecule type" value="Genomic_DNA"/>
</dbReference>
<feature type="non-terminal residue" evidence="2">
    <location>
        <position position="250"/>
    </location>
</feature>
<dbReference type="InterPro" id="IPR027417">
    <property type="entry name" value="P-loop_NTPase"/>
</dbReference>
<evidence type="ECO:0000313" key="2">
    <source>
        <dbReference type="EMBL" id="KAL3307083.1"/>
    </source>
</evidence>
<accession>A0ABD2PJI8</accession>
<organism evidence="2 3">
    <name type="scientific">Cichlidogyrus casuarinus</name>
    <dbReference type="NCBI Taxonomy" id="1844966"/>
    <lineage>
        <taxon>Eukaryota</taxon>
        <taxon>Metazoa</taxon>
        <taxon>Spiralia</taxon>
        <taxon>Lophotrochozoa</taxon>
        <taxon>Platyhelminthes</taxon>
        <taxon>Monogenea</taxon>
        <taxon>Monopisthocotylea</taxon>
        <taxon>Dactylogyridea</taxon>
        <taxon>Ancyrocephalidae</taxon>
        <taxon>Cichlidogyrus</taxon>
    </lineage>
</organism>
<evidence type="ECO:0000259" key="1">
    <source>
        <dbReference type="Pfam" id="PF00005"/>
    </source>
</evidence>
<dbReference type="PANTHER" id="PTHR43394">
    <property type="entry name" value="ATP-DEPENDENT PERMEASE MDL1, MITOCHONDRIAL"/>
    <property type="match status" value="1"/>
</dbReference>
<dbReference type="Proteomes" id="UP001626550">
    <property type="component" value="Unassembled WGS sequence"/>
</dbReference>
<gene>
    <name evidence="2" type="ORF">Ciccas_014412</name>
</gene>
<sequence>MGKKLAVVGPGATAFVSTLVSLLYKEDLADNGEIKFGDKSINSLDSLWLRSQIAVLQEESPLFEASFEENIYLGRTAQQSKELMNLVKLVQLEALVKALPEDFATILDPGASMWDVSHRQRIGLLRALAKQPKLLLLCGATSTLKAELEQQLLQTWTQAIVMTTNRPETMTFVSCIFYVGVDGTFVSGTHTELYASNNTYKNFFDEQVDYASRLKNLSLVPYCRSNYGDNFAEVFHPSNHKSLHKTHTTS</sequence>
<proteinExistence type="predicted"/>
<comment type="caution">
    <text evidence="2">The sequence shown here is derived from an EMBL/GenBank/DDBJ whole genome shotgun (WGS) entry which is preliminary data.</text>
</comment>
<dbReference type="InterPro" id="IPR039421">
    <property type="entry name" value="Type_1_exporter"/>
</dbReference>
<keyword evidence="3" id="KW-1185">Reference proteome</keyword>
<dbReference type="Gene3D" id="3.40.50.300">
    <property type="entry name" value="P-loop containing nucleotide triphosphate hydrolases"/>
    <property type="match status" value="1"/>
</dbReference>